<feature type="transmembrane region" description="Helical" evidence="2">
    <location>
        <begin position="76"/>
        <end position="94"/>
    </location>
</feature>
<dbReference type="OrthoDB" id="9812433at2"/>
<dbReference type="Proteomes" id="UP000195981">
    <property type="component" value="Unassembled WGS sequence"/>
</dbReference>
<feature type="region of interest" description="Disordered" evidence="1">
    <location>
        <begin position="346"/>
        <end position="383"/>
    </location>
</feature>
<protein>
    <submittedName>
        <fullName evidence="3">Uncharacterized protein</fullName>
    </submittedName>
</protein>
<feature type="transmembrane region" description="Helical" evidence="2">
    <location>
        <begin position="233"/>
        <end position="253"/>
    </location>
</feature>
<keyword evidence="2" id="KW-0472">Membrane</keyword>
<gene>
    <name evidence="3" type="ORF">FM110_01755</name>
</gene>
<evidence type="ECO:0000313" key="3">
    <source>
        <dbReference type="EMBL" id="SLM88398.1"/>
    </source>
</evidence>
<feature type="transmembrane region" description="Helical" evidence="2">
    <location>
        <begin position="7"/>
        <end position="25"/>
    </location>
</feature>
<sequence length="383" mass="39277">MAMRGLGNQLAVVVIAGCAIVAAPWMRGILPGQFLLDDAHLRDSIAGNLLLGDAEGFVAVAGYYRALGLAGSPPAAALVAIVLFTAAIFLAIGWERLRDLDVIGLGAIGASYVLALAYLAQYSKELFTLAVVTAALAMPRSRWGDAGIVLACLAYAGTVRSYWVIIAVLFVLWRIALARLRQPLLLLLVPVLAYAAMAPVFDAMLGGLQSQREWANAERASTSDAASLIQSPIPGATGVLGVVSALIMVVLLIAPVPLAASGSPYHVASAALILGIWCVALHPVVTGRFGARPAVMSVRAARAASLLLSLLLVQSLFEPDYGSYLKHLTPMLPLVIALLPAASSTRPGSAADAPVGAPDGVGGSDPGTATPAPSSTAPAGGRP</sequence>
<keyword evidence="2" id="KW-0812">Transmembrane</keyword>
<organism evidence="3 4">
    <name type="scientific">Brachybacterium nesterenkovii</name>
    <dbReference type="NCBI Taxonomy" id="47847"/>
    <lineage>
        <taxon>Bacteria</taxon>
        <taxon>Bacillati</taxon>
        <taxon>Actinomycetota</taxon>
        <taxon>Actinomycetes</taxon>
        <taxon>Micrococcales</taxon>
        <taxon>Dermabacteraceae</taxon>
        <taxon>Brachybacterium</taxon>
    </lineage>
</organism>
<evidence type="ECO:0000256" key="2">
    <source>
        <dbReference type="SAM" id="Phobius"/>
    </source>
</evidence>
<feature type="transmembrane region" description="Helical" evidence="2">
    <location>
        <begin position="148"/>
        <end position="172"/>
    </location>
</feature>
<keyword evidence="2" id="KW-1133">Transmembrane helix</keyword>
<dbReference type="PROSITE" id="PS51257">
    <property type="entry name" value="PROKAR_LIPOPROTEIN"/>
    <property type="match status" value="1"/>
</dbReference>
<name>A0A1X6WTM3_9MICO</name>
<accession>A0A1X6WTM3</accession>
<dbReference type="EMBL" id="FWFG01000014">
    <property type="protein sequence ID" value="SLM88398.1"/>
    <property type="molecule type" value="Genomic_DNA"/>
</dbReference>
<feature type="transmembrane region" description="Helical" evidence="2">
    <location>
        <begin position="265"/>
        <end position="285"/>
    </location>
</feature>
<feature type="compositionally biased region" description="Low complexity" evidence="1">
    <location>
        <begin position="366"/>
        <end position="383"/>
    </location>
</feature>
<feature type="transmembrane region" description="Helical" evidence="2">
    <location>
        <begin position="184"/>
        <end position="201"/>
    </location>
</feature>
<evidence type="ECO:0000256" key="1">
    <source>
        <dbReference type="SAM" id="MobiDB-lite"/>
    </source>
</evidence>
<dbReference type="RefSeq" id="WP_087102082.1">
    <property type="nucleotide sequence ID" value="NZ_FWFG01000014.1"/>
</dbReference>
<feature type="transmembrane region" description="Helical" evidence="2">
    <location>
        <begin position="100"/>
        <end position="119"/>
    </location>
</feature>
<dbReference type="AlphaFoldDB" id="A0A1X6WTM3"/>
<evidence type="ECO:0000313" key="4">
    <source>
        <dbReference type="Proteomes" id="UP000195981"/>
    </source>
</evidence>
<reference evidence="3 4" key="1">
    <citation type="submission" date="2017-02" db="EMBL/GenBank/DDBJ databases">
        <authorList>
            <person name="Peterson S.W."/>
        </authorList>
    </citation>
    <scope>NUCLEOTIDE SEQUENCE [LARGE SCALE GENOMIC DNA]</scope>
    <source>
        <strain evidence="3 4">CIP104813</strain>
    </source>
</reference>
<keyword evidence="4" id="KW-1185">Reference proteome</keyword>
<proteinExistence type="predicted"/>